<name>A0A158KN88_9BURK</name>
<accession>A0A158KN88</accession>
<organism evidence="2 3">
    <name type="scientific">Caballeronia choica</name>
    <dbReference type="NCBI Taxonomy" id="326476"/>
    <lineage>
        <taxon>Bacteria</taxon>
        <taxon>Pseudomonadati</taxon>
        <taxon>Pseudomonadota</taxon>
        <taxon>Betaproteobacteria</taxon>
        <taxon>Burkholderiales</taxon>
        <taxon>Burkholderiaceae</taxon>
        <taxon>Caballeronia</taxon>
    </lineage>
</organism>
<protein>
    <submittedName>
        <fullName evidence="2">Aminoacrylate hydrolase RutD</fullName>
    </submittedName>
</protein>
<gene>
    <name evidence="2" type="primary">rutD_1</name>
    <name evidence="2" type="ORF">AWB68_06292</name>
</gene>
<dbReference type="Gene3D" id="3.40.50.1820">
    <property type="entry name" value="alpha/beta hydrolase"/>
    <property type="match status" value="1"/>
</dbReference>
<dbReference type="InterPro" id="IPR029058">
    <property type="entry name" value="AB_hydrolase_fold"/>
</dbReference>
<evidence type="ECO:0000259" key="1">
    <source>
        <dbReference type="Pfam" id="PF12697"/>
    </source>
</evidence>
<reference evidence="2" key="1">
    <citation type="submission" date="2016-01" db="EMBL/GenBank/DDBJ databases">
        <authorList>
            <person name="Peeters C."/>
        </authorList>
    </citation>
    <scope>NUCLEOTIDE SEQUENCE [LARGE SCALE GENOMIC DNA]</scope>
    <source>
        <strain evidence="2">LMG 22940</strain>
    </source>
</reference>
<feature type="domain" description="AB hydrolase-1" evidence="1">
    <location>
        <begin position="54"/>
        <end position="154"/>
    </location>
</feature>
<evidence type="ECO:0000313" key="3">
    <source>
        <dbReference type="Proteomes" id="UP000054770"/>
    </source>
</evidence>
<dbReference type="Proteomes" id="UP000054770">
    <property type="component" value="Unassembled WGS sequence"/>
</dbReference>
<dbReference type="SUPFAM" id="SSF53474">
    <property type="entry name" value="alpha/beta-Hydrolases"/>
    <property type="match status" value="1"/>
</dbReference>
<dbReference type="InterPro" id="IPR000073">
    <property type="entry name" value="AB_hydrolase_1"/>
</dbReference>
<evidence type="ECO:0000313" key="2">
    <source>
        <dbReference type="EMBL" id="SAL81861.1"/>
    </source>
</evidence>
<keyword evidence="3" id="KW-1185">Reference proteome</keyword>
<proteinExistence type="predicted"/>
<dbReference type="EMBL" id="FCON02000110">
    <property type="protein sequence ID" value="SAL81861.1"/>
    <property type="molecule type" value="Genomic_DNA"/>
</dbReference>
<sequence>MAVRIRLRRLKVPRRPKIRNKGICDLIGADDGHADPQPNDGYSRACDCTALFGWECRTMAAARQLGSALDSSYELVAPEHYGCDSSGPQSGVHAFILADEAARTINIIDRASCTVHLVGHSYGGGVALHAAVERPHRIASLTLYLSPSESDRRPRRCRARRDPCDCYENRRSGMHGRVRWRG</sequence>
<comment type="caution">
    <text evidence="2">The sequence shown here is derived from an EMBL/GenBank/DDBJ whole genome shotgun (WGS) entry which is preliminary data.</text>
</comment>
<dbReference type="PRINTS" id="PR00111">
    <property type="entry name" value="ABHYDROLASE"/>
</dbReference>
<dbReference type="GO" id="GO:0016787">
    <property type="term" value="F:hydrolase activity"/>
    <property type="evidence" value="ECO:0007669"/>
    <property type="project" value="UniProtKB-KW"/>
</dbReference>
<dbReference type="AlphaFoldDB" id="A0A158KN88"/>
<keyword evidence="2" id="KW-0378">Hydrolase</keyword>
<dbReference type="Pfam" id="PF12697">
    <property type="entry name" value="Abhydrolase_6"/>
    <property type="match status" value="1"/>
</dbReference>